<proteinExistence type="predicted"/>
<gene>
    <name evidence="2" type="ORF">SAMN05661077_0121</name>
</gene>
<keyword evidence="3" id="KW-1185">Reference proteome</keyword>
<sequence>MQSKDILALGLGLESPWELVDQELNTEVEPHELHLRVSAPRGSLFPCPECGQWCKARDFKEMTWRHLNFFQHHAYITADVPRT</sequence>
<protein>
    <submittedName>
        <fullName evidence="2">Zinc-finger of transposase IS204/IS1001/IS1096/IS1165</fullName>
    </submittedName>
</protein>
<organism evidence="2 3">
    <name type="scientific">Thiohalorhabdus denitrificans</name>
    <dbReference type="NCBI Taxonomy" id="381306"/>
    <lineage>
        <taxon>Bacteria</taxon>
        <taxon>Pseudomonadati</taxon>
        <taxon>Pseudomonadota</taxon>
        <taxon>Gammaproteobacteria</taxon>
        <taxon>Thiohalorhabdales</taxon>
        <taxon>Thiohalorhabdaceae</taxon>
        <taxon>Thiohalorhabdus</taxon>
    </lineage>
</organism>
<keyword evidence="2" id="KW-0863">Zinc-finger</keyword>
<dbReference type="AlphaFoldDB" id="A0A1G5HV08"/>
<evidence type="ECO:0000313" key="3">
    <source>
        <dbReference type="Proteomes" id="UP000183104"/>
    </source>
</evidence>
<feature type="domain" description="Transposase IS204/IS1001/IS1096/IS1165 zinc-finger" evidence="1">
    <location>
        <begin position="46"/>
        <end position="82"/>
    </location>
</feature>
<dbReference type="GO" id="GO:0008270">
    <property type="term" value="F:zinc ion binding"/>
    <property type="evidence" value="ECO:0007669"/>
    <property type="project" value="UniProtKB-KW"/>
</dbReference>
<dbReference type="InterPro" id="IPR029261">
    <property type="entry name" value="Transposase_Znf"/>
</dbReference>
<feature type="non-terminal residue" evidence="2">
    <location>
        <position position="83"/>
    </location>
</feature>
<name>A0A1G5HV08_9GAMM</name>
<accession>A0A1G5HV08</accession>
<reference evidence="3" key="1">
    <citation type="submission" date="2016-10" db="EMBL/GenBank/DDBJ databases">
        <authorList>
            <person name="Varghese N."/>
        </authorList>
    </citation>
    <scope>NUCLEOTIDE SEQUENCE [LARGE SCALE GENOMIC DNA]</scope>
    <source>
        <strain evidence="3">HL 19</strain>
    </source>
</reference>
<evidence type="ECO:0000259" key="1">
    <source>
        <dbReference type="Pfam" id="PF14690"/>
    </source>
</evidence>
<evidence type="ECO:0000313" key="2">
    <source>
        <dbReference type="EMBL" id="SCY67567.1"/>
    </source>
</evidence>
<dbReference type="RefSeq" id="WP_176758784.1">
    <property type="nucleotide sequence ID" value="NZ_FMUN01000012.1"/>
</dbReference>
<dbReference type="Pfam" id="PF14690">
    <property type="entry name" value="Zn_ribbon_ISL3"/>
    <property type="match status" value="1"/>
</dbReference>
<keyword evidence="2" id="KW-0479">Metal-binding</keyword>
<dbReference type="Proteomes" id="UP000183104">
    <property type="component" value="Unassembled WGS sequence"/>
</dbReference>
<dbReference type="EMBL" id="FMUN01000012">
    <property type="protein sequence ID" value="SCY67567.1"/>
    <property type="molecule type" value="Genomic_DNA"/>
</dbReference>
<keyword evidence="2" id="KW-0862">Zinc</keyword>